<name>A0A402D963_MICAE</name>
<gene>
    <name evidence="1" type="ORF">MiAbB_00662</name>
</gene>
<dbReference type="RefSeq" id="WP_253845084.1">
    <property type="nucleotide sequence ID" value="NZ_BIFY01000007.1"/>
</dbReference>
<sequence>MIELGLSPGTQLFLKDVNITKEQGFGQFNLAGKWKKTYRGFKTKEPWYILTNFGDLETAIIADQKRFDIEEMFRDFKSGGYSLEGSQLAPKYLSKLIIVIAIAYTSATMQGKKIKDMGIQKYVTRPEKRYKGQRRHSSFYVGQHLYHWLQLHQMFQKNIEELMQISRYRLKDYIKGQRAILLALSNF</sequence>
<reference evidence="2" key="1">
    <citation type="submission" date="2018-12" db="EMBL/GenBank/DDBJ databases">
        <title>Genome sequence of Microcystis aeruginosa NIES-4285.</title>
        <authorList>
            <person name="Tanabe Y."/>
        </authorList>
    </citation>
    <scope>NUCLEOTIDE SEQUENCE [LARGE SCALE GENOMIC DNA]</scope>
    <source>
        <strain evidence="2">NIES-4285</strain>
    </source>
</reference>
<organism evidence="1 2">
    <name type="scientific">Microcystis aeruginosa NIES-4285</name>
    <dbReference type="NCBI Taxonomy" id="2497681"/>
    <lineage>
        <taxon>Bacteria</taxon>
        <taxon>Bacillati</taxon>
        <taxon>Cyanobacteriota</taxon>
        <taxon>Cyanophyceae</taxon>
        <taxon>Oscillatoriophycideae</taxon>
        <taxon>Chroococcales</taxon>
        <taxon>Microcystaceae</taxon>
        <taxon>Microcystis</taxon>
    </lineage>
</organism>
<evidence type="ECO:0000313" key="1">
    <source>
        <dbReference type="EMBL" id="GCE58752.1"/>
    </source>
</evidence>
<protein>
    <recommendedName>
        <fullName evidence="3">Transposase IS4-like domain-containing protein</fullName>
    </recommendedName>
</protein>
<dbReference type="AlphaFoldDB" id="A0A402D963"/>
<dbReference type="EMBL" id="BIFY01000007">
    <property type="protein sequence ID" value="GCE58752.1"/>
    <property type="molecule type" value="Genomic_DNA"/>
</dbReference>
<evidence type="ECO:0008006" key="3">
    <source>
        <dbReference type="Google" id="ProtNLM"/>
    </source>
</evidence>
<dbReference type="SUPFAM" id="SSF53098">
    <property type="entry name" value="Ribonuclease H-like"/>
    <property type="match status" value="1"/>
</dbReference>
<proteinExistence type="predicted"/>
<evidence type="ECO:0000313" key="2">
    <source>
        <dbReference type="Proteomes" id="UP000289660"/>
    </source>
</evidence>
<accession>A0A402D963</accession>
<dbReference type="InterPro" id="IPR012337">
    <property type="entry name" value="RNaseH-like_sf"/>
</dbReference>
<comment type="caution">
    <text evidence="1">The sequence shown here is derived from an EMBL/GenBank/DDBJ whole genome shotgun (WGS) entry which is preliminary data.</text>
</comment>
<dbReference type="Proteomes" id="UP000289660">
    <property type="component" value="Unassembled WGS sequence"/>
</dbReference>